<name>A0A5R9J9S1_9PROT</name>
<dbReference type="EMBL" id="VCDI01000002">
    <property type="protein sequence ID" value="TLU73297.1"/>
    <property type="molecule type" value="Genomic_DNA"/>
</dbReference>
<dbReference type="OrthoDB" id="793003at2"/>
<evidence type="ECO:0000313" key="2">
    <source>
        <dbReference type="Proteomes" id="UP000305654"/>
    </source>
</evidence>
<dbReference type="AlphaFoldDB" id="A0A5R9J9S1"/>
<comment type="caution">
    <text evidence="1">The sequence shown here is derived from an EMBL/GenBank/DDBJ whole genome shotgun (WGS) entry which is preliminary data.</text>
</comment>
<reference evidence="1 2" key="1">
    <citation type="submission" date="2019-05" db="EMBL/GenBank/DDBJ databases">
        <authorList>
            <person name="Pankratov T."/>
            <person name="Grouzdev D."/>
        </authorList>
    </citation>
    <scope>NUCLEOTIDE SEQUENCE [LARGE SCALE GENOMIC DNA]</scope>
    <source>
        <strain evidence="1 2">KEBCLARHB70R</strain>
    </source>
</reference>
<evidence type="ECO:0000313" key="1">
    <source>
        <dbReference type="EMBL" id="TLU73297.1"/>
    </source>
</evidence>
<dbReference type="Pfam" id="PF13563">
    <property type="entry name" value="2_5_RNA_ligase2"/>
    <property type="match status" value="1"/>
</dbReference>
<dbReference type="InterPro" id="IPR009097">
    <property type="entry name" value="Cyclic_Pdiesterase"/>
</dbReference>
<proteinExistence type="predicted"/>
<keyword evidence="1" id="KW-0436">Ligase</keyword>
<sequence length="182" mass="20059">MTTQPIGSPPDALQPASLLLTLTLAEPAQSTFQALRNRHFPADRNLVPAHVSLFHTLPGAERGAIVRTLSGLEVARPAILVQAPHPLGAGVAFPLASPELQALRARLAAAWAPWLTRQDRQGYRPHVTVQNKVGREQAADTLARLSDGFVPWWTEGACVRLWRYLGGPWEALERFELQPRME</sequence>
<accession>A0A5R9J9S1</accession>
<dbReference type="Gene3D" id="3.90.1140.10">
    <property type="entry name" value="Cyclic phosphodiesterase"/>
    <property type="match status" value="1"/>
</dbReference>
<gene>
    <name evidence="1" type="ORF">FE263_07785</name>
</gene>
<dbReference type="GO" id="GO:0016874">
    <property type="term" value="F:ligase activity"/>
    <property type="evidence" value="ECO:0007669"/>
    <property type="project" value="UniProtKB-KW"/>
</dbReference>
<keyword evidence="2" id="KW-1185">Reference proteome</keyword>
<dbReference type="RefSeq" id="WP_138325377.1">
    <property type="nucleotide sequence ID" value="NZ_VCDI01000002.1"/>
</dbReference>
<dbReference type="Proteomes" id="UP000305654">
    <property type="component" value="Unassembled WGS sequence"/>
</dbReference>
<protein>
    <submittedName>
        <fullName evidence="1">2'-5' RNA ligase family protein</fullName>
    </submittedName>
</protein>
<organism evidence="1 2">
    <name type="scientific">Lichenicoccus roseus</name>
    <dbReference type="NCBI Taxonomy" id="2683649"/>
    <lineage>
        <taxon>Bacteria</taxon>
        <taxon>Pseudomonadati</taxon>
        <taxon>Pseudomonadota</taxon>
        <taxon>Alphaproteobacteria</taxon>
        <taxon>Acetobacterales</taxon>
        <taxon>Acetobacteraceae</taxon>
        <taxon>Lichenicoccus</taxon>
    </lineage>
</organism>
<dbReference type="SUPFAM" id="SSF55144">
    <property type="entry name" value="LigT-like"/>
    <property type="match status" value="1"/>
</dbReference>